<dbReference type="PANTHER" id="PTHR43102">
    <property type="entry name" value="SLR1143 PROTEIN"/>
    <property type="match status" value="1"/>
</dbReference>
<dbReference type="AlphaFoldDB" id="A0A495JA27"/>
<dbReference type="SUPFAM" id="SSF47384">
    <property type="entry name" value="Homodimeric domain of signal transducing histidine kinase"/>
    <property type="match status" value="1"/>
</dbReference>
<dbReference type="InterPro" id="IPR029016">
    <property type="entry name" value="GAF-like_dom_sf"/>
</dbReference>
<dbReference type="RefSeq" id="WP_121200888.1">
    <property type="nucleotide sequence ID" value="NZ_RBKU01000001.1"/>
</dbReference>
<comment type="caution">
    <text evidence="3">The sequence shown here is derived from an EMBL/GenBank/DDBJ whole genome shotgun (WGS) entry which is preliminary data.</text>
</comment>
<feature type="domain" description="GAF" evidence="2">
    <location>
        <begin position="19"/>
        <end position="161"/>
    </location>
</feature>
<accession>A0A495JA27</accession>
<reference evidence="3 4" key="1">
    <citation type="submission" date="2018-10" db="EMBL/GenBank/DDBJ databases">
        <title>Genomic Encyclopedia of Archaeal and Bacterial Type Strains, Phase II (KMG-II): from individual species to whole genera.</title>
        <authorList>
            <person name="Goeker M."/>
        </authorList>
    </citation>
    <scope>NUCLEOTIDE SEQUENCE [LARGE SCALE GENOMIC DNA]</scope>
    <source>
        <strain evidence="3 4">DSM 18602</strain>
    </source>
</reference>
<dbReference type="Pfam" id="PF01590">
    <property type="entry name" value="GAF"/>
    <property type="match status" value="1"/>
</dbReference>
<organism evidence="3 4">
    <name type="scientific">Mucilaginibacter gracilis</name>
    <dbReference type="NCBI Taxonomy" id="423350"/>
    <lineage>
        <taxon>Bacteria</taxon>
        <taxon>Pseudomonadati</taxon>
        <taxon>Bacteroidota</taxon>
        <taxon>Sphingobacteriia</taxon>
        <taxon>Sphingobacteriales</taxon>
        <taxon>Sphingobacteriaceae</taxon>
        <taxon>Mucilaginibacter</taxon>
    </lineage>
</organism>
<name>A0A495JA27_9SPHI</name>
<dbReference type="InterPro" id="IPR035965">
    <property type="entry name" value="PAS-like_dom_sf"/>
</dbReference>
<dbReference type="EMBL" id="RBKU01000001">
    <property type="protein sequence ID" value="RKR84919.1"/>
    <property type="molecule type" value="Genomic_DNA"/>
</dbReference>
<evidence type="ECO:0000259" key="2">
    <source>
        <dbReference type="SMART" id="SM00065"/>
    </source>
</evidence>
<dbReference type="Gene3D" id="3.30.450.40">
    <property type="match status" value="1"/>
</dbReference>
<sequence>MSETVRVQAVKQFEQLNLQLDNELQELVAIASEICDTPIALISLLDEHTQWIKVSRGINIESAPRQISFCNHIIQSHNVLIIPDTLLDERVANHPLVLGGPSLRFYAGTPLINRDGLVLGTFCVAHSKPHNLDKHQQMMLKMLSKQAMSIMELKLNHQQLEKNRQQAEQQKQTIINAEIRLRSFFESSANLHVLLDASGQVLDYNKTAYNFVRKVHSTKLSRGDLFITYLATSFINTFLEKFNLALAGKKSYAEGLTNYGELGEVWWEANFAPAWNAVNEVIGVSYSLRNVTERKLYEQQILAQNQSLVNIAHIQSHEYRGPLTSIMGMMNLIKEEGYQPPVEYLKLLEVAINKLDEKIRAIVIHVNNRDLNNESDTKLF</sequence>
<dbReference type="PANTHER" id="PTHR43102:SF2">
    <property type="entry name" value="GAF DOMAIN-CONTAINING PROTEIN"/>
    <property type="match status" value="1"/>
</dbReference>
<dbReference type="Proteomes" id="UP000268007">
    <property type="component" value="Unassembled WGS sequence"/>
</dbReference>
<keyword evidence="1" id="KW-0175">Coiled coil</keyword>
<dbReference type="Gene3D" id="3.30.450.20">
    <property type="entry name" value="PAS domain"/>
    <property type="match status" value="1"/>
</dbReference>
<gene>
    <name evidence="3" type="ORF">BDD43_5172</name>
</gene>
<keyword evidence="4" id="KW-1185">Reference proteome</keyword>
<evidence type="ECO:0000313" key="4">
    <source>
        <dbReference type="Proteomes" id="UP000268007"/>
    </source>
</evidence>
<proteinExistence type="predicted"/>
<dbReference type="SMART" id="SM00065">
    <property type="entry name" value="GAF"/>
    <property type="match status" value="1"/>
</dbReference>
<evidence type="ECO:0000256" key="1">
    <source>
        <dbReference type="SAM" id="Coils"/>
    </source>
</evidence>
<protein>
    <submittedName>
        <fullName evidence="3">GAF domain-containing protein</fullName>
    </submittedName>
</protein>
<dbReference type="InterPro" id="IPR036097">
    <property type="entry name" value="HisK_dim/P_sf"/>
</dbReference>
<feature type="coiled-coil region" evidence="1">
    <location>
        <begin position="6"/>
        <end position="33"/>
    </location>
</feature>
<dbReference type="GO" id="GO:0000155">
    <property type="term" value="F:phosphorelay sensor kinase activity"/>
    <property type="evidence" value="ECO:0007669"/>
    <property type="project" value="InterPro"/>
</dbReference>
<dbReference type="SUPFAM" id="SSF55785">
    <property type="entry name" value="PYP-like sensor domain (PAS domain)"/>
    <property type="match status" value="1"/>
</dbReference>
<evidence type="ECO:0000313" key="3">
    <source>
        <dbReference type="EMBL" id="RKR84919.1"/>
    </source>
</evidence>
<dbReference type="SUPFAM" id="SSF55781">
    <property type="entry name" value="GAF domain-like"/>
    <property type="match status" value="1"/>
</dbReference>
<feature type="coiled-coil region" evidence="1">
    <location>
        <begin position="143"/>
        <end position="180"/>
    </location>
</feature>
<dbReference type="OrthoDB" id="741455at2"/>
<dbReference type="InterPro" id="IPR003018">
    <property type="entry name" value="GAF"/>
</dbReference>